<dbReference type="InterPro" id="IPR003594">
    <property type="entry name" value="HATPase_dom"/>
</dbReference>
<dbReference type="Gene3D" id="3.30.565.10">
    <property type="entry name" value="Histidine kinase-like ATPase, C-terminal domain"/>
    <property type="match status" value="1"/>
</dbReference>
<dbReference type="SUPFAM" id="SSF158472">
    <property type="entry name" value="HAMP domain-like"/>
    <property type="match status" value="1"/>
</dbReference>
<feature type="domain" description="HAMP" evidence="12">
    <location>
        <begin position="232"/>
        <end position="284"/>
    </location>
</feature>
<evidence type="ECO:0000256" key="7">
    <source>
        <dbReference type="ARBA" id="ARBA00023012"/>
    </source>
</evidence>
<dbReference type="InterPro" id="IPR036097">
    <property type="entry name" value="HisK_dim/P_sf"/>
</dbReference>
<feature type="transmembrane region" description="Helical" evidence="10">
    <location>
        <begin position="209"/>
        <end position="229"/>
    </location>
</feature>
<evidence type="ECO:0000259" key="11">
    <source>
        <dbReference type="PROSITE" id="PS50109"/>
    </source>
</evidence>
<dbReference type="EMBL" id="FWEV01000123">
    <property type="protein sequence ID" value="SLM30051.1"/>
    <property type="molecule type" value="Genomic_DNA"/>
</dbReference>
<dbReference type="RefSeq" id="WP_080807404.1">
    <property type="nucleotide sequence ID" value="NZ_LT828557.1"/>
</dbReference>
<dbReference type="InterPro" id="IPR005467">
    <property type="entry name" value="His_kinase_dom"/>
</dbReference>
<keyword evidence="10" id="KW-0812">Transmembrane</keyword>
<evidence type="ECO:0000256" key="2">
    <source>
        <dbReference type="ARBA" id="ARBA00004370"/>
    </source>
</evidence>
<dbReference type="OrthoDB" id="9770955at2"/>
<dbReference type="Pfam" id="PF02518">
    <property type="entry name" value="HATPase_c"/>
    <property type="match status" value="1"/>
</dbReference>
<keyword evidence="10" id="KW-1133">Transmembrane helix</keyword>
<dbReference type="AlphaFoldDB" id="A0A1W1HC29"/>
<dbReference type="Pfam" id="PF00512">
    <property type="entry name" value="HisKA"/>
    <property type="match status" value="1"/>
</dbReference>
<keyword evidence="7" id="KW-0902">Two-component regulatory system</keyword>
<protein>
    <recommendedName>
        <fullName evidence="3">histidine kinase</fullName>
        <ecNumber evidence="3">2.7.13.3</ecNumber>
    </recommendedName>
</protein>
<evidence type="ECO:0000256" key="6">
    <source>
        <dbReference type="ARBA" id="ARBA00022777"/>
    </source>
</evidence>
<dbReference type="STRING" id="1246637.MTBBW1_2090015"/>
<dbReference type="SUPFAM" id="SSF47384">
    <property type="entry name" value="Homodimeric domain of signal transducing histidine kinase"/>
    <property type="match status" value="1"/>
</dbReference>
<dbReference type="Gene3D" id="6.10.340.10">
    <property type="match status" value="1"/>
</dbReference>
<dbReference type="GO" id="GO:0016020">
    <property type="term" value="C:membrane"/>
    <property type="evidence" value="ECO:0007669"/>
    <property type="project" value="UniProtKB-SubCell"/>
</dbReference>
<dbReference type="InterPro" id="IPR021796">
    <property type="entry name" value="Tll0287-like_dom"/>
</dbReference>
<sequence>MVVFKANLQRKFLLTIIAIIVPVLGIIFTWVTLQTIKQAHEEALDRARIISRQVVLTRKWVTDCGGSVLVQEKTPGSEGITCFFDTQFQINEKIYRPFSPAMVTQKLSMYSSQESLYSFRLSSLTPINPENAPTSPFEIAALKKFALEGKGEAWYFGDHALEYMIPLYLEKGCLRCHTSDDIAGQPVMGGLSIVIPVEKIQSSIRKNSLILAVSGISLTLLTVGILFFLMRHMIIKPLEILEAQSREISRGNLNVHASINTGDELERLARCFNSMASSLFEERNNLQAEISRATESLATAHEELKKADQLKSDFLANMSHELRSPITVIRGGINYLSRTLEKEDNKRYAEIIEKNVNRLTHLVSDLFDFTKLEAGKIEWDFSLENITVLIEEVIEIISPLSDQKNLAVDYTHQGDMFVELDFERMEQVLVNLMDNAIKYAYPNTTIEINLKQDNDDALLSIKDHGQGIPEENLKTIFDKFSTVPSVSKGNVEGTGLGLAISRAIVEAHGGRIFAESEIGVSSTFFVRLPIASE</sequence>
<keyword evidence="5 13" id="KW-0808">Transferase</keyword>
<comment type="subcellular location">
    <subcellularLocation>
        <location evidence="2">Membrane</location>
    </subcellularLocation>
</comment>
<feature type="domain" description="Histidine kinase" evidence="11">
    <location>
        <begin position="317"/>
        <end position="532"/>
    </location>
</feature>
<evidence type="ECO:0000256" key="8">
    <source>
        <dbReference type="ARBA" id="ARBA00023136"/>
    </source>
</evidence>
<gene>
    <name evidence="13" type="ORF">MTBBW1_2090015</name>
</gene>
<dbReference type="CDD" id="cd06225">
    <property type="entry name" value="HAMP"/>
    <property type="match status" value="1"/>
</dbReference>
<keyword evidence="8 10" id="KW-0472">Membrane</keyword>
<evidence type="ECO:0000256" key="1">
    <source>
        <dbReference type="ARBA" id="ARBA00000085"/>
    </source>
</evidence>
<dbReference type="CDD" id="cd00082">
    <property type="entry name" value="HisKA"/>
    <property type="match status" value="1"/>
</dbReference>
<comment type="catalytic activity">
    <reaction evidence="1">
        <text>ATP + protein L-histidine = ADP + protein N-phospho-L-histidine.</text>
        <dbReference type="EC" id="2.7.13.3"/>
    </reaction>
</comment>
<dbReference type="SMART" id="SM00304">
    <property type="entry name" value="HAMP"/>
    <property type="match status" value="1"/>
</dbReference>
<name>A0A1W1HC29_9BACT</name>
<evidence type="ECO:0000259" key="12">
    <source>
        <dbReference type="PROSITE" id="PS50885"/>
    </source>
</evidence>
<feature type="transmembrane region" description="Helical" evidence="10">
    <location>
        <begin position="12"/>
        <end position="33"/>
    </location>
</feature>
<reference evidence="13 14" key="1">
    <citation type="submission" date="2017-03" db="EMBL/GenBank/DDBJ databases">
        <authorList>
            <person name="Afonso C.L."/>
            <person name="Miller P.J."/>
            <person name="Scott M.A."/>
            <person name="Spackman E."/>
            <person name="Goraichik I."/>
            <person name="Dimitrov K.M."/>
            <person name="Suarez D.L."/>
            <person name="Swayne D.E."/>
        </authorList>
    </citation>
    <scope>NUCLEOTIDE SEQUENCE [LARGE SCALE GENOMIC DNA]</scope>
    <source>
        <strain evidence="13">PRJEB14757</strain>
    </source>
</reference>
<dbReference type="PRINTS" id="PR00344">
    <property type="entry name" value="BCTRLSENSOR"/>
</dbReference>
<dbReference type="FunFam" id="1.10.287.130:FF:000001">
    <property type="entry name" value="Two-component sensor histidine kinase"/>
    <property type="match status" value="1"/>
</dbReference>
<dbReference type="Gene3D" id="1.10.287.130">
    <property type="match status" value="1"/>
</dbReference>
<keyword evidence="4" id="KW-0597">Phosphoprotein</keyword>
<dbReference type="FunFam" id="3.30.565.10:FF:000006">
    <property type="entry name" value="Sensor histidine kinase WalK"/>
    <property type="match status" value="1"/>
</dbReference>
<evidence type="ECO:0000313" key="14">
    <source>
        <dbReference type="Proteomes" id="UP000191931"/>
    </source>
</evidence>
<dbReference type="PANTHER" id="PTHR43547:SF2">
    <property type="entry name" value="HYBRID SIGNAL TRANSDUCTION HISTIDINE KINASE C"/>
    <property type="match status" value="1"/>
</dbReference>
<dbReference type="CDD" id="cd00075">
    <property type="entry name" value="HATPase"/>
    <property type="match status" value="1"/>
</dbReference>
<dbReference type="SMART" id="SM00388">
    <property type="entry name" value="HisKA"/>
    <property type="match status" value="1"/>
</dbReference>
<organism evidence="13 14">
    <name type="scientific">Desulfamplus magnetovallimortis</name>
    <dbReference type="NCBI Taxonomy" id="1246637"/>
    <lineage>
        <taxon>Bacteria</taxon>
        <taxon>Pseudomonadati</taxon>
        <taxon>Thermodesulfobacteriota</taxon>
        <taxon>Desulfobacteria</taxon>
        <taxon>Desulfobacterales</taxon>
        <taxon>Desulfobacteraceae</taxon>
        <taxon>Desulfamplus</taxon>
    </lineage>
</organism>
<dbReference type="EC" id="2.7.13.3" evidence="3"/>
<keyword evidence="9" id="KW-0175">Coiled coil</keyword>
<dbReference type="PROSITE" id="PS50109">
    <property type="entry name" value="HIS_KIN"/>
    <property type="match status" value="1"/>
</dbReference>
<accession>A0A1W1HC29</accession>
<evidence type="ECO:0000256" key="4">
    <source>
        <dbReference type="ARBA" id="ARBA00022553"/>
    </source>
</evidence>
<dbReference type="PROSITE" id="PS50885">
    <property type="entry name" value="HAMP"/>
    <property type="match status" value="1"/>
</dbReference>
<dbReference type="InterPro" id="IPR003661">
    <property type="entry name" value="HisK_dim/P_dom"/>
</dbReference>
<dbReference type="Pfam" id="PF00672">
    <property type="entry name" value="HAMP"/>
    <property type="match status" value="1"/>
</dbReference>
<dbReference type="InterPro" id="IPR036890">
    <property type="entry name" value="HATPase_C_sf"/>
</dbReference>
<dbReference type="Proteomes" id="UP000191931">
    <property type="component" value="Unassembled WGS sequence"/>
</dbReference>
<keyword evidence="14" id="KW-1185">Reference proteome</keyword>
<keyword evidence="6 13" id="KW-0418">Kinase</keyword>
<proteinExistence type="predicted"/>
<dbReference type="SUPFAM" id="SSF55874">
    <property type="entry name" value="ATPase domain of HSP90 chaperone/DNA topoisomerase II/histidine kinase"/>
    <property type="match status" value="1"/>
</dbReference>
<dbReference type="SMART" id="SM00387">
    <property type="entry name" value="HATPase_c"/>
    <property type="match status" value="1"/>
</dbReference>
<feature type="coiled-coil region" evidence="9">
    <location>
        <begin position="276"/>
        <end position="310"/>
    </location>
</feature>
<evidence type="ECO:0000313" key="13">
    <source>
        <dbReference type="EMBL" id="SLM30051.1"/>
    </source>
</evidence>
<evidence type="ECO:0000256" key="10">
    <source>
        <dbReference type="SAM" id="Phobius"/>
    </source>
</evidence>
<dbReference type="InterPro" id="IPR004358">
    <property type="entry name" value="Sig_transdc_His_kin-like_C"/>
</dbReference>
<dbReference type="Pfam" id="PF11845">
    <property type="entry name" value="Tll0287-like"/>
    <property type="match status" value="1"/>
</dbReference>
<dbReference type="GO" id="GO:0000155">
    <property type="term" value="F:phosphorelay sensor kinase activity"/>
    <property type="evidence" value="ECO:0007669"/>
    <property type="project" value="InterPro"/>
</dbReference>
<dbReference type="InterPro" id="IPR003660">
    <property type="entry name" value="HAMP_dom"/>
</dbReference>
<evidence type="ECO:0000256" key="3">
    <source>
        <dbReference type="ARBA" id="ARBA00012438"/>
    </source>
</evidence>
<evidence type="ECO:0000256" key="5">
    <source>
        <dbReference type="ARBA" id="ARBA00022679"/>
    </source>
</evidence>
<dbReference type="PANTHER" id="PTHR43547">
    <property type="entry name" value="TWO-COMPONENT HISTIDINE KINASE"/>
    <property type="match status" value="1"/>
</dbReference>
<evidence type="ECO:0000256" key="9">
    <source>
        <dbReference type="SAM" id="Coils"/>
    </source>
</evidence>